<evidence type="ECO:0000313" key="4">
    <source>
        <dbReference type="Proteomes" id="UP000177396"/>
    </source>
</evidence>
<evidence type="ECO:0008006" key="5">
    <source>
        <dbReference type="Google" id="ProtNLM"/>
    </source>
</evidence>
<comment type="caution">
    <text evidence="3">The sequence shown here is derived from an EMBL/GenBank/DDBJ whole genome shotgun (WGS) entry which is preliminary data.</text>
</comment>
<feature type="transmembrane region" description="Helical" evidence="2">
    <location>
        <begin position="16"/>
        <end position="34"/>
    </location>
</feature>
<name>A0A1F5YF55_9BACT</name>
<reference evidence="3 4" key="1">
    <citation type="journal article" date="2016" name="Nat. Commun.">
        <title>Thousands of microbial genomes shed light on interconnected biogeochemical processes in an aquifer system.</title>
        <authorList>
            <person name="Anantharaman K."/>
            <person name="Brown C.T."/>
            <person name="Hug L.A."/>
            <person name="Sharon I."/>
            <person name="Castelle C.J."/>
            <person name="Probst A.J."/>
            <person name="Thomas B.C."/>
            <person name="Singh A."/>
            <person name="Wilkins M.J."/>
            <person name="Karaoz U."/>
            <person name="Brodie E.L."/>
            <person name="Williams K.H."/>
            <person name="Hubbard S.S."/>
            <person name="Banfield J.F."/>
        </authorList>
    </citation>
    <scope>NUCLEOTIDE SEQUENCE [LARGE SCALE GENOMIC DNA]</scope>
</reference>
<evidence type="ECO:0000313" key="3">
    <source>
        <dbReference type="EMBL" id="OGF98682.1"/>
    </source>
</evidence>
<proteinExistence type="predicted"/>
<protein>
    <recommendedName>
        <fullName evidence="5">Cell division protein FtsL</fullName>
    </recommendedName>
</protein>
<sequence length="121" mass="14032">MGNKVINARRINLKEILLIIIVLSLFINLIKSWIKLGERLEIIKESKIKVIEEQKKQEDLERKLAQAASREFIEKQAREKLNMAKEGELIILLPSPVLSASPTPEPSDTSANWQKWIKLFW</sequence>
<keyword evidence="2" id="KW-0472">Membrane</keyword>
<evidence type="ECO:0000256" key="1">
    <source>
        <dbReference type="SAM" id="Coils"/>
    </source>
</evidence>
<accession>A0A1F5YF55</accession>
<feature type="coiled-coil region" evidence="1">
    <location>
        <begin position="43"/>
        <end position="70"/>
    </location>
</feature>
<dbReference type="AlphaFoldDB" id="A0A1F5YF55"/>
<keyword evidence="1" id="KW-0175">Coiled coil</keyword>
<evidence type="ECO:0000256" key="2">
    <source>
        <dbReference type="SAM" id="Phobius"/>
    </source>
</evidence>
<dbReference type="Pfam" id="PF04977">
    <property type="entry name" value="DivIC"/>
    <property type="match status" value="1"/>
</dbReference>
<keyword evidence="2" id="KW-1133">Transmembrane helix</keyword>
<dbReference type="EMBL" id="MFJB01000090">
    <property type="protein sequence ID" value="OGF98682.1"/>
    <property type="molecule type" value="Genomic_DNA"/>
</dbReference>
<dbReference type="InterPro" id="IPR007060">
    <property type="entry name" value="FtsL/DivIC"/>
</dbReference>
<gene>
    <name evidence="3" type="ORF">A2153_01330</name>
</gene>
<dbReference type="Proteomes" id="UP000177396">
    <property type="component" value="Unassembled WGS sequence"/>
</dbReference>
<keyword evidence="2" id="KW-0812">Transmembrane</keyword>
<organism evidence="3 4">
    <name type="scientific">Candidatus Gottesmanbacteria bacterium RBG_16_38_7b</name>
    <dbReference type="NCBI Taxonomy" id="1798372"/>
    <lineage>
        <taxon>Bacteria</taxon>
        <taxon>Candidatus Gottesmaniibacteriota</taxon>
    </lineage>
</organism>